<dbReference type="Gene3D" id="3.30.70.1710">
    <property type="match status" value="2"/>
</dbReference>
<name>A4J434_DESRM</name>
<evidence type="ECO:0000259" key="4">
    <source>
        <dbReference type="PROSITE" id="PS51930"/>
    </source>
</evidence>
<dbReference type="CDD" id="cd07054">
    <property type="entry name" value="BMC_PduT_repeat2"/>
    <property type="match status" value="1"/>
</dbReference>
<dbReference type="AlphaFoldDB" id="A4J434"/>
<dbReference type="InterPro" id="IPR037233">
    <property type="entry name" value="CcmK-like_sf"/>
</dbReference>
<dbReference type="EMBL" id="CP000612">
    <property type="protein sequence ID" value="ABO49837.1"/>
    <property type="molecule type" value="Genomic_DNA"/>
</dbReference>
<dbReference type="InterPro" id="IPR000249">
    <property type="entry name" value="BMC_dom"/>
</dbReference>
<dbReference type="STRING" id="349161.Dred_1303"/>
<dbReference type="HOGENOM" id="CLU_115793_0_0_9"/>
<organism evidence="5 6">
    <name type="scientific">Desulforamulus reducens (strain ATCC BAA-1160 / DSM 100696 / MI-1)</name>
    <name type="common">Desulfotomaculum reducens</name>
    <dbReference type="NCBI Taxonomy" id="349161"/>
    <lineage>
        <taxon>Bacteria</taxon>
        <taxon>Bacillati</taxon>
        <taxon>Bacillota</taxon>
        <taxon>Clostridia</taxon>
        <taxon>Eubacteriales</taxon>
        <taxon>Peptococcaceae</taxon>
        <taxon>Desulforamulus</taxon>
    </lineage>
</organism>
<dbReference type="SUPFAM" id="SSF143414">
    <property type="entry name" value="CcmK-like"/>
    <property type="match status" value="2"/>
</dbReference>
<dbReference type="PIRSF" id="PIRSF034834">
    <property type="entry name" value="PduT"/>
    <property type="match status" value="1"/>
</dbReference>
<dbReference type="PANTHER" id="PTHR33941:SF11">
    <property type="entry name" value="BACTERIAL MICROCOMPARTMENT SHELL PROTEIN PDUJ"/>
    <property type="match status" value="1"/>
</dbReference>
<dbReference type="Pfam" id="PF00936">
    <property type="entry name" value="BMC"/>
    <property type="match status" value="2"/>
</dbReference>
<gene>
    <name evidence="5" type="ordered locus">Dred_1303</name>
</gene>
<accession>A4J434</accession>
<keyword evidence="2" id="KW-1283">Bacterial microcompartment</keyword>
<dbReference type="Proteomes" id="UP000001556">
    <property type="component" value="Chromosome"/>
</dbReference>
<keyword evidence="6" id="KW-1185">Reference proteome</keyword>
<dbReference type="InterPro" id="IPR011238">
    <property type="entry name" value="Micro_shell_prot_PduT"/>
</dbReference>
<evidence type="ECO:0000313" key="5">
    <source>
        <dbReference type="EMBL" id="ABO49837.1"/>
    </source>
</evidence>
<dbReference type="RefSeq" id="WP_011877660.1">
    <property type="nucleotide sequence ID" value="NC_009253.1"/>
</dbReference>
<evidence type="ECO:0000313" key="6">
    <source>
        <dbReference type="Proteomes" id="UP000001556"/>
    </source>
</evidence>
<dbReference type="CDD" id="cd07053">
    <property type="entry name" value="BMC_PduT_repeat1"/>
    <property type="match status" value="1"/>
</dbReference>
<dbReference type="eggNOG" id="COG4577">
    <property type="taxonomic scope" value="Bacteria"/>
</dbReference>
<dbReference type="InterPro" id="IPR044872">
    <property type="entry name" value="CcmK/CsoS1_BMC"/>
</dbReference>
<comment type="similarity">
    <text evidence="3">Belongs to the bacterial microcompartments protein family.</text>
</comment>
<evidence type="ECO:0000256" key="3">
    <source>
        <dbReference type="PROSITE-ProRule" id="PRU01278"/>
    </source>
</evidence>
<feature type="domain" description="BMC" evidence="4">
    <location>
        <begin position="3"/>
        <end position="85"/>
    </location>
</feature>
<protein>
    <submittedName>
        <fullName evidence="5">Microcompartments protein</fullName>
    </submittedName>
</protein>
<dbReference type="OrthoDB" id="9791973at2"/>
<dbReference type="KEGG" id="drm:Dred_1303"/>
<proteinExistence type="inferred from homology"/>
<sequence>MRSIGMVEFNSIGRGIEAADFMAKAAQVELTVCNTVCPGKYIVLVSGDVAAVQSSVQAGVERGKETVVDQFILPNVHPSVFPAINCTSGVDSLQALGIIETYTIASLIVAADAAAKAAEVELIEIRTGIGIGGKSFVTLTGDVGAVKAAVESGVASTAESGLLVSQIVIPSPSKLLYPYII</sequence>
<dbReference type="GO" id="GO:0031469">
    <property type="term" value="C:bacterial microcompartment"/>
    <property type="evidence" value="ECO:0007669"/>
    <property type="project" value="UniProtKB-SubCell"/>
</dbReference>
<dbReference type="PROSITE" id="PS51930">
    <property type="entry name" value="BMC_2"/>
    <property type="match status" value="2"/>
</dbReference>
<evidence type="ECO:0000256" key="1">
    <source>
        <dbReference type="ARBA" id="ARBA00024322"/>
    </source>
</evidence>
<reference evidence="5 6" key="1">
    <citation type="submission" date="2007-03" db="EMBL/GenBank/DDBJ databases">
        <title>Complete sequence of Desulfotomaculum reducens MI-1.</title>
        <authorList>
            <consortium name="US DOE Joint Genome Institute"/>
            <person name="Copeland A."/>
            <person name="Lucas S."/>
            <person name="Lapidus A."/>
            <person name="Barry K."/>
            <person name="Detter J.C."/>
            <person name="Glavina del Rio T."/>
            <person name="Hammon N."/>
            <person name="Israni S."/>
            <person name="Dalin E."/>
            <person name="Tice H."/>
            <person name="Pitluck S."/>
            <person name="Sims D."/>
            <person name="Brettin T."/>
            <person name="Bruce D."/>
            <person name="Han C."/>
            <person name="Tapia R."/>
            <person name="Schmutz J."/>
            <person name="Larimer F."/>
            <person name="Land M."/>
            <person name="Hauser L."/>
            <person name="Kyrpides N."/>
            <person name="Kim E."/>
            <person name="Tebo B.M."/>
            <person name="Richardson P."/>
        </authorList>
    </citation>
    <scope>NUCLEOTIDE SEQUENCE [LARGE SCALE GENOMIC DNA]</scope>
    <source>
        <strain evidence="5 6">MI-1</strain>
    </source>
</reference>
<dbReference type="InterPro" id="IPR050575">
    <property type="entry name" value="BMC_shell"/>
</dbReference>
<feature type="domain" description="BMC" evidence="4">
    <location>
        <begin position="95"/>
        <end position="181"/>
    </location>
</feature>
<dbReference type="PANTHER" id="PTHR33941">
    <property type="entry name" value="PROPANEDIOL UTILIZATION PROTEIN PDUA"/>
    <property type="match status" value="1"/>
</dbReference>
<dbReference type="SMART" id="SM00877">
    <property type="entry name" value="BMC"/>
    <property type="match status" value="2"/>
</dbReference>
<comment type="subcellular location">
    <subcellularLocation>
        <location evidence="1">Bacterial microcompartment</location>
    </subcellularLocation>
</comment>
<evidence type="ECO:0000256" key="2">
    <source>
        <dbReference type="ARBA" id="ARBA00024446"/>
    </source>
</evidence>